<evidence type="ECO:0000313" key="3">
    <source>
        <dbReference type="Proteomes" id="UP000604765"/>
    </source>
</evidence>
<organism evidence="2 3">
    <name type="scientific">Lentilactobacillus fungorum</name>
    <dbReference type="NCBI Taxonomy" id="2201250"/>
    <lineage>
        <taxon>Bacteria</taxon>
        <taxon>Bacillati</taxon>
        <taxon>Bacillota</taxon>
        <taxon>Bacilli</taxon>
        <taxon>Lactobacillales</taxon>
        <taxon>Lactobacillaceae</taxon>
        <taxon>Lentilactobacillus</taxon>
    </lineage>
</organism>
<evidence type="ECO:0000313" key="2">
    <source>
        <dbReference type="EMBL" id="GHP13440.1"/>
    </source>
</evidence>
<accession>A0ABQ3VY15</accession>
<protein>
    <submittedName>
        <fullName evidence="2">Uncharacterized protein</fullName>
    </submittedName>
</protein>
<feature type="transmembrane region" description="Helical" evidence="1">
    <location>
        <begin position="12"/>
        <end position="32"/>
    </location>
</feature>
<evidence type="ECO:0000256" key="1">
    <source>
        <dbReference type="SAM" id="Phobius"/>
    </source>
</evidence>
<sequence>MTTKPLDYLKLIVVPTITFVILGTNLTIIGLASNSKKSSSVVNTVKTVRLQPAEVFVRDNASIFKDLHLTKVIYRVRPDDNYLAVITTKQAVIKKPGLRTATYNYVIDKQDKAIRGWVKVTQIALNC</sequence>
<name>A0ABQ3VY15_9LACO</name>
<comment type="caution">
    <text evidence="2">The sequence shown here is derived from an EMBL/GenBank/DDBJ whole genome shotgun (WGS) entry which is preliminary data.</text>
</comment>
<reference evidence="2 3" key="1">
    <citation type="journal article" date="2021" name="Int. J. Syst. Evol. Microbiol.">
        <title>Lentilactobacillus fungorum sp. nov., isolated from spent mushroom substrates.</title>
        <authorList>
            <person name="Tohno M."/>
            <person name="Tanizawa Y."/>
            <person name="Kojima Y."/>
            <person name="Sakamoto M."/>
            <person name="Ohkuma M."/>
            <person name="Kobayashi H."/>
        </authorList>
    </citation>
    <scope>NUCLEOTIDE SEQUENCE [LARGE SCALE GENOMIC DNA]</scope>
    <source>
        <strain evidence="2 3">YK48G</strain>
    </source>
</reference>
<keyword evidence="1" id="KW-1133">Transmembrane helix</keyword>
<dbReference type="Proteomes" id="UP000604765">
    <property type="component" value="Unassembled WGS sequence"/>
</dbReference>
<keyword evidence="1" id="KW-0812">Transmembrane</keyword>
<gene>
    <name evidence="2" type="ORF">YK48G_08650</name>
</gene>
<proteinExistence type="predicted"/>
<keyword evidence="1" id="KW-0472">Membrane</keyword>
<dbReference type="RefSeq" id="WP_203629484.1">
    <property type="nucleotide sequence ID" value="NZ_BNJR01000008.1"/>
</dbReference>
<keyword evidence="3" id="KW-1185">Reference proteome</keyword>
<dbReference type="EMBL" id="BNJR01000008">
    <property type="protein sequence ID" value="GHP13440.1"/>
    <property type="molecule type" value="Genomic_DNA"/>
</dbReference>